<dbReference type="InterPro" id="IPR010618">
    <property type="entry name" value="RPF"/>
</dbReference>
<evidence type="ECO:0000256" key="1">
    <source>
        <dbReference type="ARBA" id="ARBA00010830"/>
    </source>
</evidence>
<gene>
    <name evidence="5" type="ORF">DSM112329_01015</name>
</gene>
<dbReference type="Pfam" id="PF06737">
    <property type="entry name" value="Transglycosylas"/>
    <property type="match status" value="1"/>
</dbReference>
<evidence type="ECO:0000256" key="2">
    <source>
        <dbReference type="ARBA" id="ARBA00022801"/>
    </source>
</evidence>
<feature type="coiled-coil region" evidence="3">
    <location>
        <begin position="78"/>
        <end position="126"/>
    </location>
</feature>
<organism evidence="5">
    <name type="scientific">Paraconexibacter sp. AEG42_29</name>
    <dbReference type="NCBI Taxonomy" id="2997339"/>
    <lineage>
        <taxon>Bacteria</taxon>
        <taxon>Bacillati</taxon>
        <taxon>Actinomycetota</taxon>
        <taxon>Thermoleophilia</taxon>
        <taxon>Solirubrobacterales</taxon>
        <taxon>Paraconexibacteraceae</taxon>
        <taxon>Paraconexibacter</taxon>
    </lineage>
</organism>
<protein>
    <recommendedName>
        <fullName evidence="4">Resuscitation-promoting factor core lysozyme-like domain-containing protein</fullName>
    </recommendedName>
</protein>
<dbReference type="Gene3D" id="6.10.250.3150">
    <property type="match status" value="1"/>
</dbReference>
<dbReference type="KEGG" id="parq:DSM112329_01015"/>
<name>A0AAU7AR65_9ACTN</name>
<comment type="similarity">
    <text evidence="1">Belongs to the transglycosylase family. Rpf subfamily.</text>
</comment>
<dbReference type="Gene3D" id="1.10.530.10">
    <property type="match status" value="1"/>
</dbReference>
<proteinExistence type="inferred from homology"/>
<dbReference type="RefSeq" id="WP_354700729.1">
    <property type="nucleotide sequence ID" value="NZ_CP114014.1"/>
</dbReference>
<sequence>MPAARLAITRPLLMGLLVLAALVAFAVLPGGNDGGGTARAATTDELRSAINQSKAREATLGQAAQRLKVLEVRAGRAIALLQGRLNAAESELTRAEIRLNDTETRLRAARARHVRLRDRLKEVREKLSAVLRSRYEAGQLDWTDVVLRAQDFSALMERLEFLRRVQNRDADLLGEVRSAKTEALGERRTYTKLLPGRRAAEAAVRERRDSLAQINAGLQARRQAFAEARSTRLAALNASRANRKSAQSRLTKVLAEQEKAALKAQVSKVGPGGPWAIPWAIVQCESGGRNVGPNWATASGYYQFIVSTWKGLGGSTPQAYMASKAEQDRLAAKLWDNGRGARNWDCAAIVGII</sequence>
<dbReference type="EMBL" id="CP114014">
    <property type="protein sequence ID" value="XAY04185.1"/>
    <property type="molecule type" value="Genomic_DNA"/>
</dbReference>
<evidence type="ECO:0000256" key="3">
    <source>
        <dbReference type="SAM" id="Coils"/>
    </source>
</evidence>
<accession>A0AAU7AR65</accession>
<keyword evidence="2" id="KW-0378">Hydrolase</keyword>
<feature type="domain" description="Resuscitation-promoting factor core lysozyme-like" evidence="4">
    <location>
        <begin position="280"/>
        <end position="346"/>
    </location>
</feature>
<dbReference type="InterPro" id="IPR023346">
    <property type="entry name" value="Lysozyme-like_dom_sf"/>
</dbReference>
<reference evidence="5" key="1">
    <citation type="submission" date="2022-12" db="EMBL/GenBank/DDBJ databases">
        <title>Paraconexibacter alkalitolerans sp. nov. and Baekduia alba sp. nov., isolated from soil and emended description of the genera Paraconexibacter (Chun et al., 2020) and Baekduia (An et al., 2020).</title>
        <authorList>
            <person name="Vieira S."/>
            <person name="Huber K.J."/>
            <person name="Geppert A."/>
            <person name="Wolf J."/>
            <person name="Neumann-Schaal M."/>
            <person name="Muesken M."/>
            <person name="Overmann J."/>
        </authorList>
    </citation>
    <scope>NUCLEOTIDE SEQUENCE</scope>
    <source>
        <strain evidence="5">AEG42_29</strain>
    </source>
</reference>
<keyword evidence="3" id="KW-0175">Coiled coil</keyword>
<dbReference type="AlphaFoldDB" id="A0AAU7AR65"/>
<dbReference type="SUPFAM" id="SSF53955">
    <property type="entry name" value="Lysozyme-like"/>
    <property type="match status" value="1"/>
</dbReference>
<evidence type="ECO:0000259" key="4">
    <source>
        <dbReference type="Pfam" id="PF06737"/>
    </source>
</evidence>
<evidence type="ECO:0000313" key="5">
    <source>
        <dbReference type="EMBL" id="XAY04185.1"/>
    </source>
</evidence>
<dbReference type="GO" id="GO:0016787">
    <property type="term" value="F:hydrolase activity"/>
    <property type="evidence" value="ECO:0007669"/>
    <property type="project" value="UniProtKB-KW"/>
</dbReference>